<dbReference type="GO" id="GO:0004553">
    <property type="term" value="F:hydrolase activity, hydrolyzing O-glycosyl compounds"/>
    <property type="evidence" value="ECO:0007669"/>
    <property type="project" value="InterPro"/>
</dbReference>
<proteinExistence type="predicted"/>
<dbReference type="AlphaFoldDB" id="A0AAE4ANR6"/>
<evidence type="ECO:0000259" key="1">
    <source>
        <dbReference type="Pfam" id="PF06452"/>
    </source>
</evidence>
<organism evidence="2 3">
    <name type="scientific">Oligosphaera ethanolica</name>
    <dbReference type="NCBI Taxonomy" id="760260"/>
    <lineage>
        <taxon>Bacteria</taxon>
        <taxon>Pseudomonadati</taxon>
        <taxon>Lentisphaerota</taxon>
        <taxon>Oligosphaeria</taxon>
        <taxon>Oligosphaerales</taxon>
        <taxon>Oligosphaeraceae</taxon>
        <taxon>Oligosphaera</taxon>
    </lineage>
</organism>
<gene>
    <name evidence="2" type="ORF">J3R75_002038</name>
</gene>
<dbReference type="InterPro" id="IPR010502">
    <property type="entry name" value="Carb-bd_dom_fam9"/>
</dbReference>
<dbReference type="Pfam" id="PF06452">
    <property type="entry name" value="CBM9_1"/>
    <property type="match status" value="1"/>
</dbReference>
<dbReference type="Proteomes" id="UP001238163">
    <property type="component" value="Unassembled WGS sequence"/>
</dbReference>
<comment type="caution">
    <text evidence="2">The sequence shown here is derived from an EMBL/GenBank/DDBJ whole genome shotgun (WGS) entry which is preliminary data.</text>
</comment>
<feature type="domain" description="Carbohydrate-binding" evidence="1">
    <location>
        <begin position="70"/>
        <end position="226"/>
    </location>
</feature>
<dbReference type="GO" id="GO:0016052">
    <property type="term" value="P:carbohydrate catabolic process"/>
    <property type="evidence" value="ECO:0007669"/>
    <property type="project" value="InterPro"/>
</dbReference>
<protein>
    <recommendedName>
        <fullName evidence="1">Carbohydrate-binding domain-containing protein</fullName>
    </recommendedName>
</protein>
<dbReference type="RefSeq" id="WP_307261368.1">
    <property type="nucleotide sequence ID" value="NZ_JAUSVL010000001.1"/>
</dbReference>
<keyword evidence="3" id="KW-1185">Reference proteome</keyword>
<dbReference type="CDD" id="cd09620">
    <property type="entry name" value="CBM9_like_3"/>
    <property type="match status" value="1"/>
</dbReference>
<dbReference type="PROSITE" id="PS51257">
    <property type="entry name" value="PROKAR_LIPOPROTEIN"/>
    <property type="match status" value="1"/>
</dbReference>
<dbReference type="PROSITE" id="PS50096">
    <property type="entry name" value="IQ"/>
    <property type="match status" value="1"/>
</dbReference>
<sequence length="279" mass="31909">MMRMVQALVAVVLVGGMCSCVRFRLNPWAKPAKDAAATEATAAVAPVPEAAIAVPSPTLICKRTPAPIVVDGRREVLWDHGIAVTRFFVPPGCTEPLSKTEVSCMWDDKALYVLFQAQDKDVWSDLLEHDDSTYLNDVLEFFIAYGDFDDELQYVNFEVNALGTVYDAHSPVWPLRNLGHRWKRWNCLDLKVAVTVQGTLNDYRDEDQGWTLEMAIPFSSLPWMQDRAQPRVGEEWRGHFARWDYSVYLPEGKEISSTTPFTRVNFHQADKFQRLYFQR</sequence>
<name>A0AAE4ANR6_9BACT</name>
<evidence type="ECO:0000313" key="3">
    <source>
        <dbReference type="Proteomes" id="UP001238163"/>
    </source>
</evidence>
<reference evidence="2" key="1">
    <citation type="submission" date="2023-07" db="EMBL/GenBank/DDBJ databases">
        <title>Genomic Encyclopedia of Type Strains, Phase IV (KMG-IV): sequencing the most valuable type-strain genomes for metagenomic binning, comparative biology and taxonomic classification.</title>
        <authorList>
            <person name="Goeker M."/>
        </authorList>
    </citation>
    <scope>NUCLEOTIDE SEQUENCE</scope>
    <source>
        <strain evidence="2">DSM 24202</strain>
    </source>
</reference>
<dbReference type="EMBL" id="JAUSVL010000001">
    <property type="protein sequence ID" value="MDQ0289931.1"/>
    <property type="molecule type" value="Genomic_DNA"/>
</dbReference>
<accession>A0AAE4ANR6</accession>
<evidence type="ECO:0000313" key="2">
    <source>
        <dbReference type="EMBL" id="MDQ0289931.1"/>
    </source>
</evidence>
<dbReference type="PANTHER" id="PTHR35532:SF5">
    <property type="entry name" value="CARBOHYDRATE-BINDING DOMAIN-CONTAINING PROTEIN"/>
    <property type="match status" value="1"/>
</dbReference>
<dbReference type="SUPFAM" id="SSF49344">
    <property type="entry name" value="CBD9-like"/>
    <property type="match status" value="1"/>
</dbReference>
<dbReference type="GO" id="GO:0030246">
    <property type="term" value="F:carbohydrate binding"/>
    <property type="evidence" value="ECO:0007669"/>
    <property type="project" value="InterPro"/>
</dbReference>
<dbReference type="PANTHER" id="PTHR35532">
    <property type="entry name" value="SIMILAR TO POLYHYDROXYALKANOATE DEPOLYMERASE"/>
    <property type="match status" value="1"/>
</dbReference>
<dbReference type="Gene3D" id="2.60.40.1190">
    <property type="match status" value="1"/>
</dbReference>